<evidence type="ECO:0000313" key="1">
    <source>
        <dbReference type="EMBL" id="TMM42400.1"/>
    </source>
</evidence>
<dbReference type="OrthoDB" id="5822659at2"/>
<name>A0A8H2PKS4_9GAMM</name>
<sequence length="121" mass="13993">MTNIKHRVGVNELNLVSRHLKLDHITDDNKSALLAEIDLIHGIDTVSYNDKEQVFSVAYDATHTNLEEIEQIITRYGAYIADGWWNHFKENYYKFVDQNIKDNAEHVSSCCHKPPTGLHKK</sequence>
<dbReference type="Proteomes" id="UP000307702">
    <property type="component" value="Unassembled WGS sequence"/>
</dbReference>
<gene>
    <name evidence="1" type="ORF">FCS21_14600</name>
</gene>
<reference evidence="1 2" key="1">
    <citation type="submission" date="2019-05" db="EMBL/GenBank/DDBJ databases">
        <title>Colwellia ponticola sp. nov., isolated from seawater.</title>
        <authorList>
            <person name="Yoon J.-H."/>
        </authorList>
    </citation>
    <scope>NUCLEOTIDE SEQUENCE [LARGE SCALE GENOMIC DNA]</scope>
    <source>
        <strain evidence="1 2">OISW-25</strain>
    </source>
</reference>
<protein>
    <submittedName>
        <fullName evidence="1">Cation transporter</fullName>
    </submittedName>
</protein>
<keyword evidence="2" id="KW-1185">Reference proteome</keyword>
<dbReference type="AlphaFoldDB" id="A0A8H2PKS4"/>
<comment type="caution">
    <text evidence="1">The sequence shown here is derived from an EMBL/GenBank/DDBJ whole genome shotgun (WGS) entry which is preliminary data.</text>
</comment>
<organism evidence="1 2">
    <name type="scientific">Colwellia ponticola</name>
    <dbReference type="NCBI Taxonomy" id="2304625"/>
    <lineage>
        <taxon>Bacteria</taxon>
        <taxon>Pseudomonadati</taxon>
        <taxon>Pseudomonadota</taxon>
        <taxon>Gammaproteobacteria</taxon>
        <taxon>Alteromonadales</taxon>
        <taxon>Colwelliaceae</taxon>
        <taxon>Colwellia</taxon>
    </lineage>
</organism>
<accession>A0A8H2PKS4</accession>
<dbReference type="RefSeq" id="WP_138624287.1">
    <property type="nucleotide sequence ID" value="NZ_SZVP01000018.1"/>
</dbReference>
<dbReference type="EMBL" id="SZVP01000018">
    <property type="protein sequence ID" value="TMM42400.1"/>
    <property type="molecule type" value="Genomic_DNA"/>
</dbReference>
<evidence type="ECO:0000313" key="2">
    <source>
        <dbReference type="Proteomes" id="UP000307702"/>
    </source>
</evidence>
<proteinExistence type="predicted"/>